<dbReference type="Proteomes" id="UP001597045">
    <property type="component" value="Unassembled WGS sequence"/>
</dbReference>
<proteinExistence type="predicted"/>
<name>A0ABW3MMS9_9PSEU</name>
<sequence length="116" mass="13122">LRTQVPRTWPLSDDERLILVALGQRYLLQQDHPQPLAYQHVADLLNELAPDREWNERKVEARVSTVRSRLIASGVPNLTRKEVGEPVGNLLNHNLLTELVVTSGTLTRGDLVLIED</sequence>
<feature type="non-terminal residue" evidence="1">
    <location>
        <position position="1"/>
    </location>
</feature>
<organism evidence="1 2">
    <name type="scientific">Kibdelosporangium lantanae</name>
    <dbReference type="NCBI Taxonomy" id="1497396"/>
    <lineage>
        <taxon>Bacteria</taxon>
        <taxon>Bacillati</taxon>
        <taxon>Actinomycetota</taxon>
        <taxon>Actinomycetes</taxon>
        <taxon>Pseudonocardiales</taxon>
        <taxon>Pseudonocardiaceae</taxon>
        <taxon>Kibdelosporangium</taxon>
    </lineage>
</organism>
<accession>A0ABW3MMS9</accession>
<keyword evidence="2" id="KW-1185">Reference proteome</keyword>
<gene>
    <name evidence="1" type="ORF">ACFQ1S_37085</name>
</gene>
<reference evidence="2" key="1">
    <citation type="journal article" date="2019" name="Int. J. Syst. Evol. Microbiol.">
        <title>The Global Catalogue of Microorganisms (GCM) 10K type strain sequencing project: providing services to taxonomists for standard genome sequencing and annotation.</title>
        <authorList>
            <consortium name="The Broad Institute Genomics Platform"/>
            <consortium name="The Broad Institute Genome Sequencing Center for Infectious Disease"/>
            <person name="Wu L."/>
            <person name="Ma J."/>
        </authorList>
    </citation>
    <scope>NUCLEOTIDE SEQUENCE [LARGE SCALE GENOMIC DNA]</scope>
    <source>
        <strain evidence="2">JCM 31486</strain>
    </source>
</reference>
<dbReference type="EMBL" id="JBHTIS010003064">
    <property type="protein sequence ID" value="MFD1050749.1"/>
    <property type="molecule type" value="Genomic_DNA"/>
</dbReference>
<protein>
    <submittedName>
        <fullName evidence="1">FHA domain-containing protein</fullName>
    </submittedName>
</protein>
<comment type="caution">
    <text evidence="1">The sequence shown here is derived from an EMBL/GenBank/DDBJ whole genome shotgun (WGS) entry which is preliminary data.</text>
</comment>
<evidence type="ECO:0000313" key="2">
    <source>
        <dbReference type="Proteomes" id="UP001597045"/>
    </source>
</evidence>
<evidence type="ECO:0000313" key="1">
    <source>
        <dbReference type="EMBL" id="MFD1050749.1"/>
    </source>
</evidence>